<dbReference type="InterPro" id="IPR029035">
    <property type="entry name" value="DHS-like_NAD/FAD-binding_dom"/>
</dbReference>
<dbReference type="CDD" id="cd07038">
    <property type="entry name" value="TPP_PYR_PDC_IPDC_like"/>
    <property type="match status" value="1"/>
</dbReference>
<feature type="binding site" evidence="10">
    <location>
        <position position="473"/>
    </location>
    <ligand>
        <name>Mg(2+)</name>
        <dbReference type="ChEBI" id="CHEBI:18420"/>
    </ligand>
</feature>
<evidence type="ECO:0000259" key="12">
    <source>
        <dbReference type="Pfam" id="PF00205"/>
    </source>
</evidence>
<reference evidence="15" key="1">
    <citation type="submission" date="2023-03" db="EMBL/GenBank/DDBJ databases">
        <title>Massive genome expansion in bonnet fungi (Mycena s.s.) driven by repeated elements and novel gene families across ecological guilds.</title>
        <authorList>
            <consortium name="Lawrence Berkeley National Laboratory"/>
            <person name="Harder C.B."/>
            <person name="Miyauchi S."/>
            <person name="Viragh M."/>
            <person name="Kuo A."/>
            <person name="Thoen E."/>
            <person name="Andreopoulos B."/>
            <person name="Lu D."/>
            <person name="Skrede I."/>
            <person name="Drula E."/>
            <person name="Henrissat B."/>
            <person name="Morin E."/>
            <person name="Kohler A."/>
            <person name="Barry K."/>
            <person name="LaButti K."/>
            <person name="Morin E."/>
            <person name="Salamov A."/>
            <person name="Lipzen A."/>
            <person name="Mereny Z."/>
            <person name="Hegedus B."/>
            <person name="Baldrian P."/>
            <person name="Stursova M."/>
            <person name="Weitz H."/>
            <person name="Taylor A."/>
            <person name="Grigoriev I.V."/>
            <person name="Nagy L.G."/>
            <person name="Martin F."/>
            <person name="Kauserud H."/>
        </authorList>
    </citation>
    <scope>NUCLEOTIDE SEQUENCE</scope>
    <source>
        <strain evidence="15">CBHHK200</strain>
    </source>
</reference>
<dbReference type="SUPFAM" id="SSF52518">
    <property type="entry name" value="Thiamin diphosphate-binding fold (THDP-binding)"/>
    <property type="match status" value="2"/>
</dbReference>
<dbReference type="Gene3D" id="3.40.50.970">
    <property type="match status" value="2"/>
</dbReference>
<dbReference type="AlphaFoldDB" id="A0AAD6WSL9"/>
<keyword evidence="7 11" id="KW-0786">Thiamine pyrophosphate</keyword>
<dbReference type="GO" id="GO:0000949">
    <property type="term" value="P:aromatic amino acid family catabolic process to alcohol via Ehrlich pathway"/>
    <property type="evidence" value="ECO:0007669"/>
    <property type="project" value="TreeGrafter"/>
</dbReference>
<protein>
    <submittedName>
        <fullName evidence="15">Thiamine diphosphate-binding protein</fullName>
    </submittedName>
</protein>
<dbReference type="FunFam" id="3.40.50.970:FF:000019">
    <property type="entry name" value="Pyruvate decarboxylase isozyme"/>
    <property type="match status" value="1"/>
</dbReference>
<dbReference type="CDD" id="cd02005">
    <property type="entry name" value="TPP_PDC_IPDC"/>
    <property type="match status" value="1"/>
</dbReference>
<evidence type="ECO:0000256" key="4">
    <source>
        <dbReference type="ARBA" id="ARBA00022723"/>
    </source>
</evidence>
<evidence type="ECO:0000259" key="13">
    <source>
        <dbReference type="Pfam" id="PF02775"/>
    </source>
</evidence>
<evidence type="ECO:0000256" key="10">
    <source>
        <dbReference type="PIRSR" id="PIRSR036565-2"/>
    </source>
</evidence>
<dbReference type="PANTHER" id="PTHR43452:SF30">
    <property type="entry name" value="PYRUVATE DECARBOXYLASE ISOZYME 1-RELATED"/>
    <property type="match status" value="1"/>
</dbReference>
<comment type="cofactor">
    <cofactor evidence="1">
        <name>thiamine diphosphate</name>
        <dbReference type="ChEBI" id="CHEBI:58937"/>
    </cofactor>
</comment>
<dbReference type="EMBL" id="JARJCM010000188">
    <property type="protein sequence ID" value="KAJ7023480.1"/>
    <property type="molecule type" value="Genomic_DNA"/>
</dbReference>
<evidence type="ECO:0000256" key="6">
    <source>
        <dbReference type="ARBA" id="ARBA00022842"/>
    </source>
</evidence>
<keyword evidence="8" id="KW-0496">Mitochondrion</keyword>
<evidence type="ECO:0000313" key="16">
    <source>
        <dbReference type="Proteomes" id="UP001218188"/>
    </source>
</evidence>
<comment type="similarity">
    <text evidence="3 11">Belongs to the TPP enzyme family.</text>
</comment>
<feature type="binding site" evidence="10">
    <location>
        <position position="500"/>
    </location>
    <ligand>
        <name>Mg(2+)</name>
        <dbReference type="ChEBI" id="CHEBI:18420"/>
    </ligand>
</feature>
<dbReference type="InterPro" id="IPR012001">
    <property type="entry name" value="Thiamin_PyroP_enz_TPP-bd_dom"/>
</dbReference>
<organism evidence="15 16">
    <name type="scientific">Mycena alexandri</name>
    <dbReference type="NCBI Taxonomy" id="1745969"/>
    <lineage>
        <taxon>Eukaryota</taxon>
        <taxon>Fungi</taxon>
        <taxon>Dikarya</taxon>
        <taxon>Basidiomycota</taxon>
        <taxon>Agaricomycotina</taxon>
        <taxon>Agaricomycetes</taxon>
        <taxon>Agaricomycetidae</taxon>
        <taxon>Agaricales</taxon>
        <taxon>Marasmiineae</taxon>
        <taxon>Mycenaceae</taxon>
        <taxon>Mycena</taxon>
    </lineage>
</organism>
<dbReference type="GO" id="GO:0004737">
    <property type="term" value="F:pyruvate decarboxylase activity"/>
    <property type="evidence" value="ECO:0007669"/>
    <property type="project" value="TreeGrafter"/>
</dbReference>
<dbReference type="GO" id="GO:0000287">
    <property type="term" value="F:magnesium ion binding"/>
    <property type="evidence" value="ECO:0007669"/>
    <property type="project" value="InterPro"/>
</dbReference>
<comment type="subcellular location">
    <subcellularLocation>
        <location evidence="2">Mitochondrion</location>
    </subcellularLocation>
</comment>
<evidence type="ECO:0000256" key="2">
    <source>
        <dbReference type="ARBA" id="ARBA00004173"/>
    </source>
</evidence>
<dbReference type="Pfam" id="PF02776">
    <property type="entry name" value="TPP_enzyme_N"/>
    <property type="match status" value="1"/>
</dbReference>
<evidence type="ECO:0000256" key="3">
    <source>
        <dbReference type="ARBA" id="ARBA00007812"/>
    </source>
</evidence>
<keyword evidence="5" id="KW-0210">Decarboxylase</keyword>
<dbReference type="InterPro" id="IPR012000">
    <property type="entry name" value="Thiamin_PyroP_enz_cen_dom"/>
</dbReference>
<feature type="domain" description="Thiamine pyrophosphate enzyme TPP-binding" evidence="13">
    <location>
        <begin position="436"/>
        <end position="508"/>
    </location>
</feature>
<evidence type="ECO:0000256" key="7">
    <source>
        <dbReference type="ARBA" id="ARBA00023052"/>
    </source>
</evidence>
<dbReference type="GO" id="GO:0005739">
    <property type="term" value="C:mitochondrion"/>
    <property type="evidence" value="ECO:0007669"/>
    <property type="project" value="UniProtKB-SubCell"/>
</dbReference>
<keyword evidence="16" id="KW-1185">Reference proteome</keyword>
<evidence type="ECO:0000256" key="1">
    <source>
        <dbReference type="ARBA" id="ARBA00001964"/>
    </source>
</evidence>
<gene>
    <name evidence="15" type="ORF">C8F04DRAFT_182248</name>
</gene>
<dbReference type="PANTHER" id="PTHR43452">
    <property type="entry name" value="PYRUVATE DECARBOXYLASE"/>
    <property type="match status" value="1"/>
</dbReference>
<evidence type="ECO:0000256" key="5">
    <source>
        <dbReference type="ARBA" id="ARBA00022793"/>
    </source>
</evidence>
<comment type="cofactor">
    <cofactor evidence="10">
        <name>Mg(2+)</name>
        <dbReference type="ChEBI" id="CHEBI:18420"/>
    </cofactor>
    <text evidence="10">Binds 1 Mg(2+) per subunit.</text>
</comment>
<evidence type="ECO:0000256" key="11">
    <source>
        <dbReference type="RuleBase" id="RU362132"/>
    </source>
</evidence>
<evidence type="ECO:0000256" key="9">
    <source>
        <dbReference type="ARBA" id="ARBA00023239"/>
    </source>
</evidence>
<sequence>MPSTPVSPLQAEVNRLRLELETLQANNAVEPIEIGNYLLARLEQLKVTKIFGVPGDFNLGFLDLVEDYRTIDWVGNCNELNAAYAADGYARVKEHSIGVVLTTFGVGELSAMNGIAGAFSEMVPVLHLVGVPSTVQQGSKAVLHHTLGDGRFDAYLKAAENITISQGLITDKETAASTIDRVLTDCITKARPVYLTLPTNMVFERISSERLKIPLSPAWPLNDPDIESFVVEEIMKLATSAQDDMVILVDACVIRHGVRDEVNDLVEKTGFPVYAAPMGKTAVSETYERYGGIYVGSVSHPEVKEKIESAKLILSIGSVKSDFNTANFSNRSIPSRTVELHSDHTKVQHAVFPAIGMKQLLPRLTARLEACSVAARNIRIPDPSAVVPKENNEIITHTWIWPRMGKFFRPKDVIVAETGTSYFGILDIPLPEKSVLLSQMLWGSIGWTVGSTLGAAFAVRETGLNRTILFIGDGSLQLTVQELSVMLRHGLKPIIFVINNGGYEIERCIRGRHRKYNDISNWKWTGLLGVFGDPSMSQSYTVHTKTELSALLDSASFAEAGKIQLVEIMMQMHDAPRALKLQSSA</sequence>
<evidence type="ECO:0000313" key="15">
    <source>
        <dbReference type="EMBL" id="KAJ7023480.1"/>
    </source>
</evidence>
<dbReference type="InterPro" id="IPR011766">
    <property type="entry name" value="TPP_enzyme_TPP-bd"/>
</dbReference>
<keyword evidence="6 10" id="KW-0460">Magnesium</keyword>
<evidence type="ECO:0000256" key="8">
    <source>
        <dbReference type="ARBA" id="ARBA00023128"/>
    </source>
</evidence>
<dbReference type="InterPro" id="IPR047214">
    <property type="entry name" value="TPP_PDC_IPDC"/>
</dbReference>
<dbReference type="GO" id="GO:0030976">
    <property type="term" value="F:thiamine pyrophosphate binding"/>
    <property type="evidence" value="ECO:0007669"/>
    <property type="project" value="InterPro"/>
</dbReference>
<dbReference type="InterPro" id="IPR047213">
    <property type="entry name" value="TPP_PYR_PDC_IPDC-like"/>
</dbReference>
<proteinExistence type="inferred from homology"/>
<dbReference type="SUPFAM" id="SSF52467">
    <property type="entry name" value="DHS-like NAD/FAD-binding domain"/>
    <property type="match status" value="1"/>
</dbReference>
<keyword evidence="9" id="KW-0456">Lyase</keyword>
<dbReference type="Pfam" id="PF00205">
    <property type="entry name" value="TPP_enzyme_M"/>
    <property type="match status" value="1"/>
</dbReference>
<accession>A0AAD6WSL9</accession>
<dbReference type="Proteomes" id="UP001218188">
    <property type="component" value="Unassembled WGS sequence"/>
</dbReference>
<feature type="domain" description="Thiamine pyrophosphate enzyme N-terminal TPP-binding" evidence="14">
    <location>
        <begin position="34"/>
        <end position="141"/>
    </location>
</feature>
<comment type="caution">
    <text evidence="15">The sequence shown here is derived from an EMBL/GenBank/DDBJ whole genome shotgun (WGS) entry which is preliminary data.</text>
</comment>
<evidence type="ECO:0000259" key="14">
    <source>
        <dbReference type="Pfam" id="PF02776"/>
    </source>
</evidence>
<dbReference type="Gene3D" id="3.40.50.1220">
    <property type="entry name" value="TPP-binding domain"/>
    <property type="match status" value="1"/>
</dbReference>
<keyword evidence="4 10" id="KW-0479">Metal-binding</keyword>
<dbReference type="PIRSF" id="PIRSF036565">
    <property type="entry name" value="Pyruvt_ip_decrb"/>
    <property type="match status" value="1"/>
</dbReference>
<dbReference type="InterPro" id="IPR012110">
    <property type="entry name" value="PDC/IPDC-like"/>
</dbReference>
<dbReference type="FunFam" id="3.40.50.970:FF:000024">
    <property type="entry name" value="Pyruvate decarboxylase isozyme"/>
    <property type="match status" value="1"/>
</dbReference>
<dbReference type="GO" id="GO:0005829">
    <property type="term" value="C:cytosol"/>
    <property type="evidence" value="ECO:0007669"/>
    <property type="project" value="TreeGrafter"/>
</dbReference>
<feature type="domain" description="Thiamine pyrophosphate enzyme central" evidence="12">
    <location>
        <begin position="243"/>
        <end position="357"/>
    </location>
</feature>
<dbReference type="InterPro" id="IPR029061">
    <property type="entry name" value="THDP-binding"/>
</dbReference>
<name>A0AAD6WSL9_9AGAR</name>
<dbReference type="Pfam" id="PF02775">
    <property type="entry name" value="TPP_enzyme_C"/>
    <property type="match status" value="1"/>
</dbReference>
<feature type="binding site" evidence="10">
    <location>
        <position position="502"/>
    </location>
    <ligand>
        <name>Mg(2+)</name>
        <dbReference type="ChEBI" id="CHEBI:18420"/>
    </ligand>
</feature>
<dbReference type="GO" id="GO:0005634">
    <property type="term" value="C:nucleus"/>
    <property type="evidence" value="ECO:0007669"/>
    <property type="project" value="TreeGrafter"/>
</dbReference>